<dbReference type="EMBL" id="CP003382">
    <property type="protein sequence ID" value="AFZ67959.1"/>
    <property type="molecule type" value="Genomic_DNA"/>
</dbReference>
<reference evidence="2" key="1">
    <citation type="submission" date="2012-03" db="EMBL/GenBank/DDBJ databases">
        <title>Complete sequence of chromosome of Deinococcus peraridilitoris DSM 19664.</title>
        <authorList>
            <person name="Lucas S."/>
            <person name="Copeland A."/>
            <person name="Lapidus A."/>
            <person name="Glavina del Rio T."/>
            <person name="Dalin E."/>
            <person name="Tice H."/>
            <person name="Bruce D."/>
            <person name="Goodwin L."/>
            <person name="Pitluck S."/>
            <person name="Peters L."/>
            <person name="Mikhailova N."/>
            <person name="Lu M."/>
            <person name="Kyrpides N."/>
            <person name="Mavromatis K."/>
            <person name="Ivanova N."/>
            <person name="Brettin T."/>
            <person name="Detter J.C."/>
            <person name="Han C."/>
            <person name="Larimer F."/>
            <person name="Land M."/>
            <person name="Hauser L."/>
            <person name="Markowitz V."/>
            <person name="Cheng J.-F."/>
            <person name="Hugenholtz P."/>
            <person name="Woyke T."/>
            <person name="Wu D."/>
            <person name="Pukall R."/>
            <person name="Steenblock K."/>
            <person name="Brambilla E."/>
            <person name="Klenk H.-P."/>
            <person name="Eisen J.A."/>
        </authorList>
    </citation>
    <scope>NUCLEOTIDE SEQUENCE [LARGE SCALE GENOMIC DNA]</scope>
    <source>
        <strain evidence="2">DSM 19664 / LMG 22246 / CIP 109416 / KR-200</strain>
    </source>
</reference>
<evidence type="ECO:0000313" key="2">
    <source>
        <dbReference type="Proteomes" id="UP000010467"/>
    </source>
</evidence>
<sequence length="77" mass="8633">MSQLPDLNEIMRQVIDLARQARRLARAGHNEVAARSAEHFEQGAATAYRNQNREQLENNLAAVRALVDQLRARLPGA</sequence>
<dbReference type="AlphaFoldDB" id="L0A3E2"/>
<evidence type="ECO:0000313" key="1">
    <source>
        <dbReference type="EMBL" id="AFZ67959.1"/>
    </source>
</evidence>
<organism evidence="1 2">
    <name type="scientific">Deinococcus peraridilitoris (strain DSM 19664 / LMG 22246 / CIP 109416 / KR-200)</name>
    <dbReference type="NCBI Taxonomy" id="937777"/>
    <lineage>
        <taxon>Bacteria</taxon>
        <taxon>Thermotogati</taxon>
        <taxon>Deinococcota</taxon>
        <taxon>Deinococci</taxon>
        <taxon>Deinococcales</taxon>
        <taxon>Deinococcaceae</taxon>
        <taxon>Deinococcus</taxon>
    </lineage>
</organism>
<dbReference type="HOGENOM" id="CLU_188252_0_0_0"/>
<name>L0A3E2_DEIPD</name>
<gene>
    <name evidence="1" type="ordered locus">Deipe_2488</name>
</gene>
<proteinExistence type="predicted"/>
<dbReference type="KEGG" id="dpd:Deipe_2488"/>
<protein>
    <submittedName>
        <fullName evidence="1">Uncharacterized protein</fullName>
    </submittedName>
</protein>
<accession>L0A3E2</accession>
<dbReference type="OrthoDB" id="9891084at2"/>
<keyword evidence="2" id="KW-1185">Reference proteome</keyword>
<dbReference type="Proteomes" id="UP000010467">
    <property type="component" value="Chromosome"/>
</dbReference>
<dbReference type="RefSeq" id="WP_015236261.1">
    <property type="nucleotide sequence ID" value="NC_019793.1"/>
</dbReference>
<dbReference type="PATRIC" id="fig|937777.3.peg.2496"/>
<dbReference type="STRING" id="937777.Deipe_2488"/>